<proteinExistence type="predicted"/>
<evidence type="ECO:0000256" key="1">
    <source>
        <dbReference type="SAM" id="MobiDB-lite"/>
    </source>
</evidence>
<sequence>MTQASTSPACSPSSLWTSSWSSLRSSAHSAPAKIGPPGPGGAYRGEPLGPPGEHSYGMFADIPSPEFASRGATASSGKPDTAVVVG</sequence>
<dbReference type="AlphaFoldDB" id="A0A0C9UQF1"/>
<organism evidence="2 3">
    <name type="scientific">Sphaerobolus stellatus (strain SS14)</name>
    <dbReference type="NCBI Taxonomy" id="990650"/>
    <lineage>
        <taxon>Eukaryota</taxon>
        <taxon>Fungi</taxon>
        <taxon>Dikarya</taxon>
        <taxon>Basidiomycota</taxon>
        <taxon>Agaricomycotina</taxon>
        <taxon>Agaricomycetes</taxon>
        <taxon>Phallomycetidae</taxon>
        <taxon>Geastrales</taxon>
        <taxon>Sphaerobolaceae</taxon>
        <taxon>Sphaerobolus</taxon>
    </lineage>
</organism>
<name>A0A0C9UQF1_SPHS4</name>
<accession>A0A0C9UQF1</accession>
<dbReference type="EMBL" id="KN837174">
    <property type="protein sequence ID" value="KIJ36899.1"/>
    <property type="molecule type" value="Genomic_DNA"/>
</dbReference>
<evidence type="ECO:0000313" key="2">
    <source>
        <dbReference type="EMBL" id="KIJ36899.1"/>
    </source>
</evidence>
<protein>
    <submittedName>
        <fullName evidence="2">Uncharacterized protein</fullName>
    </submittedName>
</protein>
<evidence type="ECO:0000313" key="3">
    <source>
        <dbReference type="Proteomes" id="UP000054279"/>
    </source>
</evidence>
<feature type="compositionally biased region" description="Low complexity" evidence="1">
    <location>
        <begin position="7"/>
        <end position="33"/>
    </location>
</feature>
<keyword evidence="3" id="KW-1185">Reference proteome</keyword>
<dbReference type="HOGENOM" id="CLU_2499332_0_0_1"/>
<feature type="region of interest" description="Disordered" evidence="1">
    <location>
        <begin position="1"/>
        <end position="86"/>
    </location>
</feature>
<gene>
    <name evidence="2" type="ORF">M422DRAFT_260765</name>
</gene>
<dbReference type="Proteomes" id="UP000054279">
    <property type="component" value="Unassembled WGS sequence"/>
</dbReference>
<reference evidence="2 3" key="1">
    <citation type="submission" date="2014-06" db="EMBL/GenBank/DDBJ databases">
        <title>Evolutionary Origins and Diversification of the Mycorrhizal Mutualists.</title>
        <authorList>
            <consortium name="DOE Joint Genome Institute"/>
            <consortium name="Mycorrhizal Genomics Consortium"/>
            <person name="Kohler A."/>
            <person name="Kuo A."/>
            <person name="Nagy L.G."/>
            <person name="Floudas D."/>
            <person name="Copeland A."/>
            <person name="Barry K.W."/>
            <person name="Cichocki N."/>
            <person name="Veneault-Fourrey C."/>
            <person name="LaButti K."/>
            <person name="Lindquist E.A."/>
            <person name="Lipzen A."/>
            <person name="Lundell T."/>
            <person name="Morin E."/>
            <person name="Murat C."/>
            <person name="Riley R."/>
            <person name="Ohm R."/>
            <person name="Sun H."/>
            <person name="Tunlid A."/>
            <person name="Henrissat B."/>
            <person name="Grigoriev I.V."/>
            <person name="Hibbett D.S."/>
            <person name="Martin F."/>
        </authorList>
    </citation>
    <scope>NUCLEOTIDE SEQUENCE [LARGE SCALE GENOMIC DNA]</scope>
    <source>
        <strain evidence="2 3">SS14</strain>
    </source>
</reference>